<dbReference type="InterPro" id="IPR015919">
    <property type="entry name" value="Cadherin-like_sf"/>
</dbReference>
<evidence type="ECO:0000256" key="9">
    <source>
        <dbReference type="ARBA" id="ARBA00023180"/>
    </source>
</evidence>
<feature type="domain" description="Cadherin" evidence="11">
    <location>
        <begin position="81"/>
        <end position="189"/>
    </location>
</feature>
<organism evidence="12 13">
    <name type="scientific">Varanus komodoensis</name>
    <name type="common">Komodo dragon</name>
    <dbReference type="NCBI Taxonomy" id="61221"/>
    <lineage>
        <taxon>Eukaryota</taxon>
        <taxon>Metazoa</taxon>
        <taxon>Chordata</taxon>
        <taxon>Craniata</taxon>
        <taxon>Vertebrata</taxon>
        <taxon>Euteleostomi</taxon>
        <taxon>Lepidosauria</taxon>
        <taxon>Squamata</taxon>
        <taxon>Bifurcata</taxon>
        <taxon>Unidentata</taxon>
        <taxon>Episquamata</taxon>
        <taxon>Toxicofera</taxon>
        <taxon>Anguimorpha</taxon>
        <taxon>Paleoanguimorpha</taxon>
        <taxon>Varanoidea</taxon>
        <taxon>Varanidae</taxon>
        <taxon>Varanus</taxon>
    </lineage>
</organism>
<keyword evidence="7" id="KW-0130">Cell adhesion</keyword>
<feature type="domain" description="Cadherin" evidence="11">
    <location>
        <begin position="199"/>
        <end position="306"/>
    </location>
</feature>
<evidence type="ECO:0000256" key="4">
    <source>
        <dbReference type="ARBA" id="ARBA00022729"/>
    </source>
</evidence>
<keyword evidence="2" id="KW-1003">Cell membrane</keyword>
<evidence type="ECO:0000313" key="13">
    <source>
        <dbReference type="Proteomes" id="UP000694545"/>
    </source>
</evidence>
<evidence type="ECO:0000313" key="12">
    <source>
        <dbReference type="Ensembl" id="ENSVKKP00000014263.1"/>
    </source>
</evidence>
<keyword evidence="13" id="KW-1185">Reference proteome</keyword>
<dbReference type="AlphaFoldDB" id="A0A8D2KYY3"/>
<evidence type="ECO:0000256" key="8">
    <source>
        <dbReference type="ARBA" id="ARBA00023136"/>
    </source>
</evidence>
<dbReference type="GO" id="GO:0007156">
    <property type="term" value="P:homophilic cell adhesion via plasma membrane adhesion molecules"/>
    <property type="evidence" value="ECO:0007669"/>
    <property type="project" value="InterPro"/>
</dbReference>
<evidence type="ECO:0000256" key="3">
    <source>
        <dbReference type="ARBA" id="ARBA00022723"/>
    </source>
</evidence>
<dbReference type="GO" id="GO:0016342">
    <property type="term" value="C:catenin complex"/>
    <property type="evidence" value="ECO:0007669"/>
    <property type="project" value="TreeGrafter"/>
</dbReference>
<dbReference type="FunFam" id="2.60.40.60:FF:000183">
    <property type="entry name" value="Cadherin 17"/>
    <property type="match status" value="1"/>
</dbReference>
<dbReference type="GO" id="GO:0005912">
    <property type="term" value="C:adherens junction"/>
    <property type="evidence" value="ECO:0007669"/>
    <property type="project" value="TreeGrafter"/>
</dbReference>
<keyword evidence="5" id="KW-0677">Repeat</keyword>
<keyword evidence="3" id="KW-0479">Metal-binding</keyword>
<dbReference type="SMART" id="SM00112">
    <property type="entry name" value="CA"/>
    <property type="match status" value="4"/>
</dbReference>
<evidence type="ECO:0000256" key="10">
    <source>
        <dbReference type="PROSITE-ProRule" id="PRU00043"/>
    </source>
</evidence>
<evidence type="ECO:0000259" key="11">
    <source>
        <dbReference type="PROSITE" id="PS50268"/>
    </source>
</evidence>
<dbReference type="FunFam" id="2.60.40.60:FF:000095">
    <property type="entry name" value="Cadherin 13"/>
    <property type="match status" value="1"/>
</dbReference>
<dbReference type="Gene3D" id="2.60.40.60">
    <property type="entry name" value="Cadherins"/>
    <property type="match status" value="5"/>
</dbReference>
<dbReference type="GO" id="GO:0045296">
    <property type="term" value="F:cadherin binding"/>
    <property type="evidence" value="ECO:0007669"/>
    <property type="project" value="TreeGrafter"/>
</dbReference>
<dbReference type="PRINTS" id="PR00205">
    <property type="entry name" value="CADHERIN"/>
</dbReference>
<protein>
    <submittedName>
        <fullName evidence="12">Cadherin 17</fullName>
    </submittedName>
</protein>
<dbReference type="GO" id="GO:0034332">
    <property type="term" value="P:adherens junction organization"/>
    <property type="evidence" value="ECO:0007669"/>
    <property type="project" value="TreeGrafter"/>
</dbReference>
<dbReference type="PANTHER" id="PTHR24027">
    <property type="entry name" value="CADHERIN-23"/>
    <property type="match status" value="1"/>
</dbReference>
<dbReference type="InterPro" id="IPR002126">
    <property type="entry name" value="Cadherin-like_dom"/>
</dbReference>
<comment type="subcellular location">
    <subcellularLocation>
        <location evidence="1">Cell membrane</location>
    </subcellularLocation>
</comment>
<dbReference type="FunFam" id="2.60.40.60:FF:000019">
    <property type="entry name" value="Cadherin 2"/>
    <property type="match status" value="1"/>
</dbReference>
<dbReference type="GO" id="GO:0016477">
    <property type="term" value="P:cell migration"/>
    <property type="evidence" value="ECO:0007669"/>
    <property type="project" value="TreeGrafter"/>
</dbReference>
<dbReference type="InterPro" id="IPR039808">
    <property type="entry name" value="Cadherin"/>
</dbReference>
<evidence type="ECO:0000256" key="2">
    <source>
        <dbReference type="ARBA" id="ARBA00022475"/>
    </source>
</evidence>
<accession>A0A8D2KYY3</accession>
<dbReference type="PROSITE" id="PS50268">
    <property type="entry name" value="CADHERIN_2"/>
    <property type="match status" value="4"/>
</dbReference>
<evidence type="ECO:0000256" key="1">
    <source>
        <dbReference type="ARBA" id="ARBA00004236"/>
    </source>
</evidence>
<dbReference type="InterPro" id="IPR020894">
    <property type="entry name" value="Cadherin_CS"/>
</dbReference>
<reference evidence="12" key="2">
    <citation type="submission" date="2025-09" db="UniProtKB">
        <authorList>
            <consortium name="Ensembl"/>
        </authorList>
    </citation>
    <scope>IDENTIFICATION</scope>
</reference>
<dbReference type="Proteomes" id="UP000694545">
    <property type="component" value="Unplaced"/>
</dbReference>
<evidence type="ECO:0000256" key="7">
    <source>
        <dbReference type="ARBA" id="ARBA00022889"/>
    </source>
</evidence>
<dbReference type="GO" id="GO:0000902">
    <property type="term" value="P:cell morphogenesis"/>
    <property type="evidence" value="ECO:0007669"/>
    <property type="project" value="TreeGrafter"/>
</dbReference>
<sequence length="529" mass="58865">MSQFAFEPPVVNLRLTGETDNVIQMTPTDGTLFLTGPLNWESKNVHRLQVEGLNEKGQTVKGPYSILIIVEDINDNPPQFDQKNYTGVVRQRSRPGNLVGHFQASDRDKKDSLNSRLKYKILNQIPKVPLDNLFRIATETGTINLVKAGLSKQVASNYLLKVEVTDTDFTTVCDVQINVIDMNDQIPIFEKTDYGSLVLPENTPVGTVILEIQATDADEPSTGSSEIVYIIKKGDPSNSFTIVTDSKTNKGSVTINKALDFETMPVFDLMINATNPEPLVSGVQYNSSSVAYLRVNVTDVDEPPAFINSVEIVDKHENVSVGSLVTTVTAYDPEGAQIRYSLKGDNRNWLRIDPLNGTIYTAAPLDRETERAYIVYIVATEQTTSSLSSTAKLILNLKDVNDNHPMLSKEFAYFCHPLQGNEKALIEVYDPDQYSFLSRFTYSLVGGDTIQNNWNVSKLNGKHAYIFPKNKSLEAKRYVIPIKINDNAQPPMEGIVYLTGTVKFAFIFKSCYVASCIFSNLSECAFCPQ</sequence>
<keyword evidence="6 10" id="KW-0106">Calcium</keyword>
<evidence type="ECO:0000256" key="5">
    <source>
        <dbReference type="ARBA" id="ARBA00022737"/>
    </source>
</evidence>
<proteinExistence type="predicted"/>
<dbReference type="SUPFAM" id="SSF49313">
    <property type="entry name" value="Cadherin-like"/>
    <property type="match status" value="5"/>
</dbReference>
<reference evidence="12" key="1">
    <citation type="submission" date="2025-08" db="UniProtKB">
        <authorList>
            <consortium name="Ensembl"/>
        </authorList>
    </citation>
    <scope>IDENTIFICATION</scope>
</reference>
<dbReference type="GO" id="GO:0008013">
    <property type="term" value="F:beta-catenin binding"/>
    <property type="evidence" value="ECO:0007669"/>
    <property type="project" value="TreeGrafter"/>
</dbReference>
<feature type="domain" description="Cadherin" evidence="11">
    <location>
        <begin position="317"/>
        <end position="407"/>
    </location>
</feature>
<keyword evidence="8" id="KW-0472">Membrane</keyword>
<dbReference type="PANTHER" id="PTHR24027:SF419">
    <property type="entry name" value="CADHERIN-17"/>
    <property type="match status" value="1"/>
</dbReference>
<keyword evidence="4" id="KW-0732">Signal</keyword>
<feature type="domain" description="Cadherin" evidence="11">
    <location>
        <begin position="11"/>
        <end position="80"/>
    </location>
</feature>
<dbReference type="OMA" id="WICEFLL"/>
<name>A0A8D2KYY3_VARKO</name>
<dbReference type="PROSITE" id="PS00232">
    <property type="entry name" value="CADHERIN_1"/>
    <property type="match status" value="2"/>
</dbReference>
<dbReference type="GO" id="GO:0016339">
    <property type="term" value="P:calcium-dependent cell-cell adhesion via plasma membrane cell adhesion molecules"/>
    <property type="evidence" value="ECO:0007669"/>
    <property type="project" value="TreeGrafter"/>
</dbReference>
<evidence type="ECO:0000256" key="6">
    <source>
        <dbReference type="ARBA" id="ARBA00022837"/>
    </source>
</evidence>
<dbReference type="GO" id="GO:0044331">
    <property type="term" value="P:cell-cell adhesion mediated by cadherin"/>
    <property type="evidence" value="ECO:0007669"/>
    <property type="project" value="TreeGrafter"/>
</dbReference>
<keyword evidence="9" id="KW-0325">Glycoprotein</keyword>
<dbReference type="CDD" id="cd11304">
    <property type="entry name" value="Cadherin_repeat"/>
    <property type="match status" value="4"/>
</dbReference>
<dbReference type="Ensembl" id="ENSVKKT00000014611.1">
    <property type="protein sequence ID" value="ENSVKKP00000014263.1"/>
    <property type="gene ID" value="ENSVKKG00000009826.1"/>
</dbReference>
<dbReference type="GO" id="GO:0007043">
    <property type="term" value="P:cell-cell junction assembly"/>
    <property type="evidence" value="ECO:0007669"/>
    <property type="project" value="TreeGrafter"/>
</dbReference>
<dbReference type="GO" id="GO:0005509">
    <property type="term" value="F:calcium ion binding"/>
    <property type="evidence" value="ECO:0007669"/>
    <property type="project" value="UniProtKB-UniRule"/>
</dbReference>
<dbReference type="Pfam" id="PF00028">
    <property type="entry name" value="Cadherin"/>
    <property type="match status" value="3"/>
</dbReference>